<evidence type="ECO:0008006" key="3">
    <source>
        <dbReference type="Google" id="ProtNLM"/>
    </source>
</evidence>
<dbReference type="Proteomes" id="UP000487117">
    <property type="component" value="Unassembled WGS sequence"/>
</dbReference>
<proteinExistence type="predicted"/>
<name>A0A7V8FGR8_STEMA</name>
<gene>
    <name evidence="1" type="ORF">GAK31_02713</name>
</gene>
<organism evidence="1 2">
    <name type="scientific">Stenotrophomonas maltophilia</name>
    <name type="common">Pseudomonas maltophilia</name>
    <name type="synonym">Xanthomonas maltophilia</name>
    <dbReference type="NCBI Taxonomy" id="40324"/>
    <lineage>
        <taxon>Bacteria</taxon>
        <taxon>Pseudomonadati</taxon>
        <taxon>Pseudomonadota</taxon>
        <taxon>Gammaproteobacteria</taxon>
        <taxon>Lysobacterales</taxon>
        <taxon>Lysobacteraceae</taxon>
        <taxon>Stenotrophomonas</taxon>
        <taxon>Stenotrophomonas maltophilia group</taxon>
    </lineage>
</organism>
<dbReference type="AlphaFoldDB" id="A0A7V8FGR8"/>
<protein>
    <recommendedName>
        <fullName evidence="3">Transmembrane protein</fullName>
    </recommendedName>
</protein>
<evidence type="ECO:0000313" key="1">
    <source>
        <dbReference type="EMBL" id="KAF1015223.1"/>
    </source>
</evidence>
<dbReference type="EMBL" id="WNDS01000003">
    <property type="protein sequence ID" value="KAF1015223.1"/>
    <property type="molecule type" value="Genomic_DNA"/>
</dbReference>
<evidence type="ECO:0000313" key="2">
    <source>
        <dbReference type="Proteomes" id="UP000487117"/>
    </source>
</evidence>
<reference evidence="2" key="1">
    <citation type="journal article" date="2020" name="MBio">
        <title>Horizontal gene transfer to a defensive symbiont with a reduced genome amongst a multipartite beetle microbiome.</title>
        <authorList>
            <person name="Waterworth S.C."/>
            <person name="Florez L.V."/>
            <person name="Rees E.R."/>
            <person name="Hertweck C."/>
            <person name="Kaltenpoth M."/>
            <person name="Kwan J.C."/>
        </authorList>
    </citation>
    <scope>NUCLEOTIDE SEQUENCE [LARGE SCALE GENOMIC DNA]</scope>
</reference>
<comment type="caution">
    <text evidence="1">The sequence shown here is derived from an EMBL/GenBank/DDBJ whole genome shotgun (WGS) entry which is preliminary data.</text>
</comment>
<sequence length="92" mass="10173">MQRDRLKFHLVMAGCGAFVVLALAALAYVCSRPQTAGVQSGEARAIERCLQRSQDPARRAIQRQAQADSCREMRKQYLHKFGEDAPPPGEAS</sequence>
<accession>A0A7V8FGR8</accession>